<proteinExistence type="predicted"/>
<sequence>MTGKPPEGTNGSGQPRILRTVGARIVVALQEVAEVVLMEDVLCVASKVTERRSVLLVCRNLLFLTAEEPVRFCFLLEHPGKATRVTGCFADFYFPSALSASVPLSGLHLELLDSSGFRESGWAWI</sequence>
<dbReference type="AlphaFoldDB" id="A0A2P5D2S2"/>
<keyword evidence="2" id="KW-1185">Reference proteome</keyword>
<accession>A0A2P5D2S2</accession>
<protein>
    <submittedName>
        <fullName evidence="1">Uncharacterized protein</fullName>
    </submittedName>
</protein>
<name>A0A2P5D2S2_PARAD</name>
<dbReference type="EMBL" id="JXTB01000070">
    <property type="protein sequence ID" value="PON67597.1"/>
    <property type="molecule type" value="Genomic_DNA"/>
</dbReference>
<gene>
    <name evidence="1" type="ORF">PanWU01x14_102340</name>
</gene>
<evidence type="ECO:0000313" key="2">
    <source>
        <dbReference type="Proteomes" id="UP000237105"/>
    </source>
</evidence>
<comment type="caution">
    <text evidence="1">The sequence shown here is derived from an EMBL/GenBank/DDBJ whole genome shotgun (WGS) entry which is preliminary data.</text>
</comment>
<dbReference type="Proteomes" id="UP000237105">
    <property type="component" value="Unassembled WGS sequence"/>
</dbReference>
<reference evidence="2" key="1">
    <citation type="submission" date="2016-06" db="EMBL/GenBank/DDBJ databases">
        <title>Parallel loss of symbiosis genes in relatives of nitrogen-fixing non-legume Parasponia.</title>
        <authorList>
            <person name="Van Velzen R."/>
            <person name="Holmer R."/>
            <person name="Bu F."/>
            <person name="Rutten L."/>
            <person name="Van Zeijl A."/>
            <person name="Liu W."/>
            <person name="Santuari L."/>
            <person name="Cao Q."/>
            <person name="Sharma T."/>
            <person name="Shen D."/>
            <person name="Roswanjaya Y."/>
            <person name="Wardhani T."/>
            <person name="Kalhor M.S."/>
            <person name="Jansen J."/>
            <person name="Van den Hoogen J."/>
            <person name="Gungor B."/>
            <person name="Hartog M."/>
            <person name="Hontelez J."/>
            <person name="Verver J."/>
            <person name="Yang W.-C."/>
            <person name="Schijlen E."/>
            <person name="Repin R."/>
            <person name="Schilthuizen M."/>
            <person name="Schranz E."/>
            <person name="Heidstra R."/>
            <person name="Miyata K."/>
            <person name="Fedorova E."/>
            <person name="Kohlen W."/>
            <person name="Bisseling T."/>
            <person name="Smit S."/>
            <person name="Geurts R."/>
        </authorList>
    </citation>
    <scope>NUCLEOTIDE SEQUENCE [LARGE SCALE GENOMIC DNA]</scope>
    <source>
        <strain evidence="2">cv. WU1-14</strain>
    </source>
</reference>
<organism evidence="1 2">
    <name type="scientific">Parasponia andersonii</name>
    <name type="common">Sponia andersonii</name>
    <dbReference type="NCBI Taxonomy" id="3476"/>
    <lineage>
        <taxon>Eukaryota</taxon>
        <taxon>Viridiplantae</taxon>
        <taxon>Streptophyta</taxon>
        <taxon>Embryophyta</taxon>
        <taxon>Tracheophyta</taxon>
        <taxon>Spermatophyta</taxon>
        <taxon>Magnoliopsida</taxon>
        <taxon>eudicotyledons</taxon>
        <taxon>Gunneridae</taxon>
        <taxon>Pentapetalae</taxon>
        <taxon>rosids</taxon>
        <taxon>fabids</taxon>
        <taxon>Rosales</taxon>
        <taxon>Cannabaceae</taxon>
        <taxon>Parasponia</taxon>
    </lineage>
</organism>
<evidence type="ECO:0000313" key="1">
    <source>
        <dbReference type="EMBL" id="PON67597.1"/>
    </source>
</evidence>